<accession>A0ABW9YVB8</accession>
<name>A0ABW9YVB8_9GAMM</name>
<comment type="caution">
    <text evidence="1">The sequence shown here is derived from an EMBL/GenBank/DDBJ whole genome shotgun (WGS) entry which is preliminary data.</text>
</comment>
<proteinExistence type="predicted"/>
<dbReference type="RefSeq" id="WP_160658622.1">
    <property type="nucleotide sequence ID" value="NZ_RSEJ01000077.1"/>
</dbReference>
<dbReference type="Proteomes" id="UP000738517">
    <property type="component" value="Unassembled WGS sequence"/>
</dbReference>
<sequence>MATTAIEVIDTAVKIGLGGLITLLGTIAVTKLNHGHENKKETNKRFYDALESVGANIEEMTHVSLRYWALIIEWARNNQQGFGLTEKRQEELERTKIDMFDQFKNLTVAESKLLLLDLDEPATLLREYGEFLKDLRRKYYDGKASLTEEDMELVREQLLVKREVLFKSLSESYKKGL</sequence>
<reference evidence="1 2" key="1">
    <citation type="journal article" date="2017" name="Int. J. Syst. Evol. Microbiol.">
        <title>Photobacterium alginatilyticum sp. nov., a marine bacterium isolated from bottom seawater.</title>
        <authorList>
            <person name="Wang X."/>
            <person name="Wang Y."/>
            <person name="Yang X."/>
            <person name="Sun H."/>
            <person name="Li B."/>
            <person name="Zhang X.H."/>
        </authorList>
    </citation>
    <scope>NUCLEOTIDE SEQUENCE [LARGE SCALE GENOMIC DNA]</scope>
    <source>
        <strain evidence="1 2">P03D4</strain>
    </source>
</reference>
<gene>
    <name evidence="1" type="ORF">EIZ48_27950</name>
</gene>
<evidence type="ECO:0008006" key="3">
    <source>
        <dbReference type="Google" id="ProtNLM"/>
    </source>
</evidence>
<organism evidence="1 2">
    <name type="scientific">Photobacterium alginatilyticum</name>
    <dbReference type="NCBI Taxonomy" id="1775171"/>
    <lineage>
        <taxon>Bacteria</taxon>
        <taxon>Pseudomonadati</taxon>
        <taxon>Pseudomonadota</taxon>
        <taxon>Gammaproteobacteria</taxon>
        <taxon>Vibrionales</taxon>
        <taxon>Vibrionaceae</taxon>
        <taxon>Photobacterium</taxon>
    </lineage>
</organism>
<keyword evidence="2" id="KW-1185">Reference proteome</keyword>
<protein>
    <recommendedName>
        <fullName evidence="3">Coproporphyrinogen III oxidase</fullName>
    </recommendedName>
</protein>
<evidence type="ECO:0000313" key="1">
    <source>
        <dbReference type="EMBL" id="NBI56314.1"/>
    </source>
</evidence>
<evidence type="ECO:0000313" key="2">
    <source>
        <dbReference type="Proteomes" id="UP000738517"/>
    </source>
</evidence>
<dbReference type="EMBL" id="RSEJ01000077">
    <property type="protein sequence ID" value="NBI56314.1"/>
    <property type="molecule type" value="Genomic_DNA"/>
</dbReference>